<sequence>MRSHVHPVWLLVRMRTAMIFLQTIAFGTGVSTCLRCSCLFILPPAIRCRIADIDTDWENLALEVCMCLSSCKQNAIVK</sequence>
<evidence type="ECO:0000313" key="1">
    <source>
        <dbReference type="Ensembl" id="ENSPKIP00000028035.1"/>
    </source>
</evidence>
<dbReference type="AlphaFoldDB" id="A0A3B3SCS7"/>
<accession>A0A3B3SCS7</accession>
<name>A0A3B3SCS7_9TELE</name>
<keyword evidence="2" id="KW-1185">Reference proteome</keyword>
<reference evidence="1" key="2">
    <citation type="submission" date="2025-09" db="UniProtKB">
        <authorList>
            <consortium name="Ensembl"/>
        </authorList>
    </citation>
    <scope>IDENTIFICATION</scope>
</reference>
<protein>
    <submittedName>
        <fullName evidence="1">Uncharacterized protein</fullName>
    </submittedName>
</protein>
<evidence type="ECO:0000313" key="2">
    <source>
        <dbReference type="Proteomes" id="UP000261540"/>
    </source>
</evidence>
<dbReference type="Proteomes" id="UP000261540">
    <property type="component" value="Unplaced"/>
</dbReference>
<organism evidence="1 2">
    <name type="scientific">Paramormyrops kingsleyae</name>
    <dbReference type="NCBI Taxonomy" id="1676925"/>
    <lineage>
        <taxon>Eukaryota</taxon>
        <taxon>Metazoa</taxon>
        <taxon>Chordata</taxon>
        <taxon>Craniata</taxon>
        <taxon>Vertebrata</taxon>
        <taxon>Euteleostomi</taxon>
        <taxon>Actinopterygii</taxon>
        <taxon>Neopterygii</taxon>
        <taxon>Teleostei</taxon>
        <taxon>Osteoglossocephala</taxon>
        <taxon>Osteoglossomorpha</taxon>
        <taxon>Osteoglossiformes</taxon>
        <taxon>Mormyridae</taxon>
        <taxon>Paramormyrops</taxon>
    </lineage>
</organism>
<dbReference type="Ensembl" id="ENSPKIT00000008811.1">
    <property type="protein sequence ID" value="ENSPKIP00000028035.1"/>
    <property type="gene ID" value="ENSPKIG00000009842.1"/>
</dbReference>
<proteinExistence type="predicted"/>
<reference evidence="1" key="1">
    <citation type="submission" date="2025-08" db="UniProtKB">
        <authorList>
            <consortium name="Ensembl"/>
        </authorList>
    </citation>
    <scope>IDENTIFICATION</scope>
</reference>